<dbReference type="Proteomes" id="UP001331561">
    <property type="component" value="Unassembled WGS sequence"/>
</dbReference>
<dbReference type="InterPro" id="IPR038084">
    <property type="entry name" value="PduO/GlcC-like_sf"/>
</dbReference>
<evidence type="ECO:0000313" key="2">
    <source>
        <dbReference type="Proteomes" id="UP001331561"/>
    </source>
</evidence>
<protein>
    <submittedName>
        <fullName evidence="1">Heme-binding protein</fullName>
    </submittedName>
</protein>
<organism evidence="1 2">
    <name type="scientific">Uliginosibacterium silvisoli</name>
    <dbReference type="NCBI Taxonomy" id="3114758"/>
    <lineage>
        <taxon>Bacteria</taxon>
        <taxon>Pseudomonadati</taxon>
        <taxon>Pseudomonadota</taxon>
        <taxon>Betaproteobacteria</taxon>
        <taxon>Rhodocyclales</taxon>
        <taxon>Zoogloeaceae</taxon>
        <taxon>Uliginosibacterium</taxon>
    </lineage>
</organism>
<comment type="caution">
    <text evidence="1">The sequence shown here is derived from an EMBL/GenBank/DDBJ whole genome shotgun (WGS) entry which is preliminary data.</text>
</comment>
<proteinExistence type="predicted"/>
<dbReference type="InterPro" id="IPR052517">
    <property type="entry name" value="GlcG_carb_metab_protein"/>
</dbReference>
<reference evidence="1 2" key="1">
    <citation type="submission" date="2024-01" db="EMBL/GenBank/DDBJ databases">
        <title>Uliginosibacterium soil sp. nov.</title>
        <authorList>
            <person name="Lv Y."/>
        </authorList>
    </citation>
    <scope>NUCLEOTIDE SEQUENCE [LARGE SCALE GENOMIC DNA]</scope>
    <source>
        <strain evidence="1 2">H3</strain>
    </source>
</reference>
<gene>
    <name evidence="1" type="ORF">VVD49_08175</name>
</gene>
<accession>A0ABU6K1Z6</accession>
<keyword evidence="2" id="KW-1185">Reference proteome</keyword>
<dbReference type="Gene3D" id="3.30.450.150">
    <property type="entry name" value="Haem-degrading domain"/>
    <property type="match status" value="1"/>
</dbReference>
<dbReference type="InterPro" id="IPR005624">
    <property type="entry name" value="PduO/GlcC-like"/>
</dbReference>
<dbReference type="PANTHER" id="PTHR34309:SF1">
    <property type="entry name" value="PROTEIN GLCG"/>
    <property type="match status" value="1"/>
</dbReference>
<dbReference type="SUPFAM" id="SSF143744">
    <property type="entry name" value="GlcG-like"/>
    <property type="match status" value="1"/>
</dbReference>
<name>A0ABU6K1Z6_9RHOO</name>
<sequence>MTEPVATVLRPRLTHQGALILLQAAIRKADEMLLPQCIAIVDEGANLLAFVRMDGAKLLSEQPTMRKAMTAASDRVPTGDKDAALGDKLASASDGRIVNLKGGLPVIVDGHVIGGIGVGSGTGEQDRIIANAALAAFPGATTFDYV</sequence>
<evidence type="ECO:0000313" key="1">
    <source>
        <dbReference type="EMBL" id="MEC5385696.1"/>
    </source>
</evidence>
<dbReference type="EMBL" id="JAYXHS010000001">
    <property type="protein sequence ID" value="MEC5385696.1"/>
    <property type="molecule type" value="Genomic_DNA"/>
</dbReference>
<dbReference type="PANTHER" id="PTHR34309">
    <property type="entry name" value="SLR1406 PROTEIN"/>
    <property type="match status" value="1"/>
</dbReference>
<dbReference type="Pfam" id="PF03928">
    <property type="entry name" value="HbpS-like"/>
    <property type="match status" value="1"/>
</dbReference>
<dbReference type="RefSeq" id="WP_327598644.1">
    <property type="nucleotide sequence ID" value="NZ_JAYXHS010000001.1"/>
</dbReference>